<accession>A0A9Q5ZAA0</accession>
<dbReference type="EMBL" id="LAHD01000062">
    <property type="protein sequence ID" value="PHK01973.1"/>
    <property type="molecule type" value="Genomic_DNA"/>
</dbReference>
<evidence type="ECO:0000313" key="1">
    <source>
        <dbReference type="EMBL" id="PHK01973.1"/>
    </source>
</evidence>
<name>A0A9Q5ZAA0_NOSLI</name>
<comment type="caution">
    <text evidence="1">The sequence shown here is derived from an EMBL/GenBank/DDBJ whole genome shotgun (WGS) entry which is preliminary data.</text>
</comment>
<proteinExistence type="predicted"/>
<dbReference type="Proteomes" id="UP000222310">
    <property type="component" value="Unassembled WGS sequence"/>
</dbReference>
<organism evidence="1 2">
    <name type="scientific">Nostoc linckia z8</name>
    <dbReference type="NCBI Taxonomy" id="1628746"/>
    <lineage>
        <taxon>Bacteria</taxon>
        <taxon>Bacillati</taxon>
        <taxon>Cyanobacteriota</taxon>
        <taxon>Cyanophyceae</taxon>
        <taxon>Nostocales</taxon>
        <taxon>Nostocaceae</taxon>
        <taxon>Nostoc</taxon>
    </lineage>
</organism>
<reference evidence="1 2" key="1">
    <citation type="submission" date="2015-02" db="EMBL/GenBank/DDBJ databases">
        <title>Nostoc linckia genome annotation.</title>
        <authorList>
            <person name="Zhou Z."/>
        </authorList>
    </citation>
    <scope>NUCLEOTIDE SEQUENCE [LARGE SCALE GENOMIC DNA]</scope>
    <source>
        <strain evidence="2">z8</strain>
    </source>
</reference>
<dbReference type="AlphaFoldDB" id="A0A9Q5ZAA0"/>
<evidence type="ECO:0000313" key="2">
    <source>
        <dbReference type="Proteomes" id="UP000222310"/>
    </source>
</evidence>
<protein>
    <submittedName>
        <fullName evidence="1">Uncharacterized protein</fullName>
    </submittedName>
</protein>
<sequence length="66" mass="7910">MTEDNEPERRSGEDWDWQKETRDWSAAASELACFSLARMKDKDLIEIIDTKRGLLRYICIFRDKKQ</sequence>
<gene>
    <name evidence="1" type="ORF">VF08_20460</name>
</gene>